<dbReference type="Gene3D" id="3.40.50.11900">
    <property type="match status" value="1"/>
</dbReference>
<reference evidence="2 3" key="1">
    <citation type="submission" date="2020-04" db="EMBL/GenBank/DDBJ databases">
        <authorList>
            <consortium name="Desulfovibrio sp. FSS-1 genome sequencing consortium"/>
            <person name="Shimoshige H."/>
            <person name="Kobayashi H."/>
            <person name="Maekawa T."/>
        </authorList>
    </citation>
    <scope>NUCLEOTIDE SEQUENCE [LARGE SCALE GENOMIC DNA]</scope>
    <source>
        <strain evidence="2 3">SIID29052-01</strain>
    </source>
</reference>
<evidence type="ECO:0000313" key="2">
    <source>
        <dbReference type="EMBL" id="GFK92362.1"/>
    </source>
</evidence>
<dbReference type="AlphaFoldDB" id="A0A6V8LI01"/>
<dbReference type="Gene3D" id="1.20.1270.370">
    <property type="match status" value="1"/>
</dbReference>
<dbReference type="PANTHER" id="PTHR30548:SF6">
    <property type="entry name" value="DEHYDRATASE SUBUNIT YJIM-RELATED"/>
    <property type="match status" value="1"/>
</dbReference>
<keyword evidence="3" id="KW-1185">Reference proteome</keyword>
<evidence type="ECO:0000313" key="3">
    <source>
        <dbReference type="Proteomes" id="UP000494245"/>
    </source>
</evidence>
<proteinExistence type="inferred from homology"/>
<dbReference type="PANTHER" id="PTHR30548">
    <property type="entry name" value="2-HYDROXYGLUTARYL-COA DEHYDRATASE, D-COMPONENT-RELATED"/>
    <property type="match status" value="1"/>
</dbReference>
<protein>
    <submittedName>
        <fullName evidence="2">(R)-phenyllactyl-CoA dehydratase beta subunit</fullName>
        <ecNumber evidence="2">4.2.1.-</ecNumber>
    </submittedName>
</protein>
<dbReference type="Proteomes" id="UP000494245">
    <property type="component" value="Unassembled WGS sequence"/>
</dbReference>
<sequence>MRAASLERFDGLADRFLADIEPLKEAGALVVGIYCTYAPRELVSAAGALPVGLCGKKQAPIPAAEKTLPANLCPLIKSSYGYAITGTCPYFAAADLLVGETTCDGKKKMYEFLGAVKPMHIMHLPFATGAAQEAYWTQEMRRFKEFLESATGNRITEDGLREEIRVQNEVRRLLARVLKLSSGACSPLSGLDMMAVSEAKSYVADPRAYAAMLRDLAAELEAMARAGQSGVATGARRILLTGCPVGRGSEKVVRLLEESGAVVVAAENCSGVKSFDLLADESGDPLVALARRTLCIPCSVMTPNAGRLSLLDRLTEEYRPEGVVDLTWQCCHTYNVESPMVQGHMLGKHGLRTLHIETDYSEADTEQLRTRIEAFLELL</sequence>
<dbReference type="Pfam" id="PF06050">
    <property type="entry name" value="HGD-D"/>
    <property type="match status" value="1"/>
</dbReference>
<accession>A0A6V8LI01</accession>
<comment type="caution">
    <text evidence="2">The sequence shown here is derived from an EMBL/GenBank/DDBJ whole genome shotgun (WGS) entry which is preliminary data.</text>
</comment>
<gene>
    <name evidence="2" type="primary">fldC</name>
    <name evidence="2" type="ORF">NNJEOMEG_00187</name>
</gene>
<reference evidence="2 3" key="2">
    <citation type="submission" date="2020-05" db="EMBL/GenBank/DDBJ databases">
        <title>Draft genome sequence of Desulfovibrio sp. strainFSS-1.</title>
        <authorList>
            <person name="Shimoshige H."/>
            <person name="Kobayashi H."/>
            <person name="Maekawa T."/>
        </authorList>
    </citation>
    <scope>NUCLEOTIDE SEQUENCE [LARGE SCALE GENOMIC DNA]</scope>
    <source>
        <strain evidence="2 3">SIID29052-01</strain>
    </source>
</reference>
<dbReference type="EC" id="4.2.1.-" evidence="2"/>
<dbReference type="Gene3D" id="3.40.50.11890">
    <property type="match status" value="1"/>
</dbReference>
<dbReference type="InterPro" id="IPR010327">
    <property type="entry name" value="FldB/FldC_alpha/beta"/>
</dbReference>
<dbReference type="EMBL" id="BLTE01000001">
    <property type="protein sequence ID" value="GFK92362.1"/>
    <property type="molecule type" value="Genomic_DNA"/>
</dbReference>
<dbReference type="RefSeq" id="WP_173080408.1">
    <property type="nucleotide sequence ID" value="NZ_BLTE01000001.1"/>
</dbReference>
<comment type="similarity">
    <text evidence="1">Belongs to the FldB/FldC dehydratase alpha/beta subunit family.</text>
</comment>
<evidence type="ECO:0000256" key="1">
    <source>
        <dbReference type="ARBA" id="ARBA00005806"/>
    </source>
</evidence>
<dbReference type="GO" id="GO:0016829">
    <property type="term" value="F:lyase activity"/>
    <property type="evidence" value="ECO:0007669"/>
    <property type="project" value="UniProtKB-KW"/>
</dbReference>
<name>A0A6V8LI01_9BACT</name>
<dbReference type="NCBIfam" id="NF040772">
    <property type="entry name" value="double_cubane"/>
    <property type="match status" value="1"/>
</dbReference>
<keyword evidence="2" id="KW-0456">Lyase</keyword>
<organism evidence="2 3">
    <name type="scientific">Fundidesulfovibrio magnetotacticus</name>
    <dbReference type="NCBI Taxonomy" id="2730080"/>
    <lineage>
        <taxon>Bacteria</taxon>
        <taxon>Pseudomonadati</taxon>
        <taxon>Thermodesulfobacteriota</taxon>
        <taxon>Desulfovibrionia</taxon>
        <taxon>Desulfovibrionales</taxon>
        <taxon>Desulfovibrionaceae</taxon>
        <taxon>Fundidesulfovibrio</taxon>
    </lineage>
</organism>
<dbReference type="InterPro" id="IPR047678">
    <property type="entry name" value="YjiM-like"/>
</dbReference>